<comment type="caution">
    <text evidence="1">The sequence shown here is derived from an EMBL/GenBank/DDBJ whole genome shotgun (WGS) entry which is preliminary data.</text>
</comment>
<organism evidence="1 2">
    <name type="scientific">Camellia lanceoleosa</name>
    <dbReference type="NCBI Taxonomy" id="1840588"/>
    <lineage>
        <taxon>Eukaryota</taxon>
        <taxon>Viridiplantae</taxon>
        <taxon>Streptophyta</taxon>
        <taxon>Embryophyta</taxon>
        <taxon>Tracheophyta</taxon>
        <taxon>Spermatophyta</taxon>
        <taxon>Magnoliopsida</taxon>
        <taxon>eudicotyledons</taxon>
        <taxon>Gunneridae</taxon>
        <taxon>Pentapetalae</taxon>
        <taxon>asterids</taxon>
        <taxon>Ericales</taxon>
        <taxon>Theaceae</taxon>
        <taxon>Camellia</taxon>
    </lineage>
</organism>
<accession>A0ACC0J1D5</accession>
<dbReference type="Proteomes" id="UP001060215">
    <property type="component" value="Chromosome 1"/>
</dbReference>
<name>A0ACC0J1D5_9ERIC</name>
<evidence type="ECO:0000313" key="1">
    <source>
        <dbReference type="EMBL" id="KAI8031507.1"/>
    </source>
</evidence>
<reference evidence="1 2" key="1">
    <citation type="journal article" date="2022" name="Plant J.">
        <title>Chromosome-level genome of Camellia lanceoleosa provides a valuable resource for understanding genome evolution and self-incompatibility.</title>
        <authorList>
            <person name="Gong W."/>
            <person name="Xiao S."/>
            <person name="Wang L."/>
            <person name="Liao Z."/>
            <person name="Chang Y."/>
            <person name="Mo W."/>
            <person name="Hu G."/>
            <person name="Li W."/>
            <person name="Zhao G."/>
            <person name="Zhu H."/>
            <person name="Hu X."/>
            <person name="Ji K."/>
            <person name="Xiang X."/>
            <person name="Song Q."/>
            <person name="Yuan D."/>
            <person name="Jin S."/>
            <person name="Zhang L."/>
        </authorList>
    </citation>
    <scope>NUCLEOTIDE SEQUENCE [LARGE SCALE GENOMIC DNA]</scope>
    <source>
        <strain evidence="1">SQ_2022a</strain>
    </source>
</reference>
<keyword evidence="2" id="KW-1185">Reference proteome</keyword>
<sequence>MMSITELEIRVYIRYIILSETVLCIFRFPIRNRFRYMLIFIINSGFA</sequence>
<proteinExistence type="predicted"/>
<evidence type="ECO:0000313" key="2">
    <source>
        <dbReference type="Proteomes" id="UP001060215"/>
    </source>
</evidence>
<dbReference type="EMBL" id="CM045758">
    <property type="protein sequence ID" value="KAI8031507.1"/>
    <property type="molecule type" value="Genomic_DNA"/>
</dbReference>
<protein>
    <submittedName>
        <fullName evidence="1">Uncharacterized protein</fullName>
    </submittedName>
</protein>
<gene>
    <name evidence="1" type="ORF">LOK49_LG01G01178</name>
</gene>